<dbReference type="Gene3D" id="1.10.150.50">
    <property type="entry name" value="Transcription Factor, Ets-1"/>
    <property type="match status" value="1"/>
</dbReference>
<dbReference type="PANTHER" id="PTHR10627">
    <property type="entry name" value="SCP160"/>
    <property type="match status" value="1"/>
</dbReference>
<sequence>MEGGGRRSTGWFGGLLQMATDASARKRSETRAFNTFFKSLPPPYLASDFPSPTGFRVRVHFFISPPLILNMYADRLEADNHRSIKDRLNGNSSDLSARRRPITGKRQRQDDKWEHDLYENDEPQTSNRRVGARDLRLKLQKKSQQQSGNAPFSGVRDLREKLSGTMKPQAAKNDPPKPKLEVTKPPRKNDAIEAHPSTTQKAVAKSATRKNAAQKSDTSVDDFLQSLGLEKYSITFQAEEVDMTALVHMGDDDLKALGVPMLDDCQFLVFDQRREMVGFFPDRDGDDSHLSDPPDSKILQENEP</sequence>
<dbReference type="PROSITE" id="PS50105">
    <property type="entry name" value="SAM_DOMAIN"/>
    <property type="match status" value="1"/>
</dbReference>
<dbReference type="EMBL" id="SSTD01000240">
    <property type="protein sequence ID" value="TYK30757.1"/>
    <property type="molecule type" value="Genomic_DNA"/>
</dbReference>
<feature type="domain" description="SAM" evidence="3">
    <location>
        <begin position="215"/>
        <end position="259"/>
    </location>
</feature>
<accession>A0A5D3E3V8</accession>
<feature type="compositionally biased region" description="Basic and acidic residues" evidence="2">
    <location>
        <begin position="174"/>
        <end position="193"/>
    </location>
</feature>
<dbReference type="PANTHER" id="PTHR10627:SF74">
    <property type="entry name" value="OS08G0526500 PROTEIN"/>
    <property type="match status" value="1"/>
</dbReference>
<feature type="region of interest" description="Disordered" evidence="2">
    <location>
        <begin position="84"/>
        <end position="131"/>
    </location>
</feature>
<dbReference type="AlphaFoldDB" id="A0A5D3E3V8"/>
<dbReference type="SUPFAM" id="SSF47769">
    <property type="entry name" value="SAM/Pointed domain"/>
    <property type="match status" value="1"/>
</dbReference>
<name>A0A5D3E3V8_CUCMM</name>
<comment type="caution">
    <text evidence="4">The sequence shown here is derived from an EMBL/GenBank/DDBJ whole genome shotgun (WGS) entry which is preliminary data.</text>
</comment>
<dbReference type="Proteomes" id="UP000321947">
    <property type="component" value="Unassembled WGS sequence"/>
</dbReference>
<feature type="region of interest" description="Disordered" evidence="2">
    <location>
        <begin position="280"/>
        <end position="304"/>
    </location>
</feature>
<organism evidence="4 5">
    <name type="scientific">Cucumis melo var. makuwa</name>
    <name type="common">Oriental melon</name>
    <dbReference type="NCBI Taxonomy" id="1194695"/>
    <lineage>
        <taxon>Eukaryota</taxon>
        <taxon>Viridiplantae</taxon>
        <taxon>Streptophyta</taxon>
        <taxon>Embryophyta</taxon>
        <taxon>Tracheophyta</taxon>
        <taxon>Spermatophyta</taxon>
        <taxon>Magnoliopsida</taxon>
        <taxon>eudicotyledons</taxon>
        <taxon>Gunneridae</taxon>
        <taxon>Pentapetalae</taxon>
        <taxon>rosids</taxon>
        <taxon>fabids</taxon>
        <taxon>Cucurbitales</taxon>
        <taxon>Cucurbitaceae</taxon>
        <taxon>Benincaseae</taxon>
        <taxon>Cucumis</taxon>
    </lineage>
</organism>
<evidence type="ECO:0000256" key="2">
    <source>
        <dbReference type="SAM" id="MobiDB-lite"/>
    </source>
</evidence>
<gene>
    <name evidence="4" type="ORF">E5676_scaffold343G00990</name>
</gene>
<dbReference type="InterPro" id="IPR013761">
    <property type="entry name" value="SAM/pointed_sf"/>
</dbReference>
<reference evidence="4 5" key="1">
    <citation type="submission" date="2019-08" db="EMBL/GenBank/DDBJ databases">
        <title>Draft genome sequences of two oriental melons (Cucumis melo L. var makuwa).</title>
        <authorList>
            <person name="Kwon S.-Y."/>
        </authorList>
    </citation>
    <scope>NUCLEOTIDE SEQUENCE [LARGE SCALE GENOMIC DNA]</scope>
    <source>
        <strain evidence="5">cv. Chang Bougi</strain>
        <tissue evidence="4">Leaf</tissue>
    </source>
</reference>
<feature type="compositionally biased region" description="Basic and acidic residues" evidence="2">
    <location>
        <begin position="107"/>
        <end position="118"/>
    </location>
</feature>
<evidence type="ECO:0000313" key="4">
    <source>
        <dbReference type="EMBL" id="TYK30757.1"/>
    </source>
</evidence>
<keyword evidence="1" id="KW-0677">Repeat</keyword>
<dbReference type="Pfam" id="PF00536">
    <property type="entry name" value="SAM_1"/>
    <property type="match status" value="1"/>
</dbReference>
<proteinExistence type="predicted"/>
<evidence type="ECO:0000259" key="3">
    <source>
        <dbReference type="PROSITE" id="PS50105"/>
    </source>
</evidence>
<dbReference type="InterPro" id="IPR001660">
    <property type="entry name" value="SAM"/>
</dbReference>
<dbReference type="CDD" id="cd09487">
    <property type="entry name" value="SAM_superfamily"/>
    <property type="match status" value="1"/>
</dbReference>
<evidence type="ECO:0000256" key="1">
    <source>
        <dbReference type="ARBA" id="ARBA00022737"/>
    </source>
</evidence>
<feature type="region of interest" description="Disordered" evidence="2">
    <location>
        <begin position="165"/>
        <end position="218"/>
    </location>
</feature>
<evidence type="ECO:0000313" key="5">
    <source>
        <dbReference type="Proteomes" id="UP000321947"/>
    </source>
</evidence>
<protein>
    <submittedName>
        <fullName evidence="4">Ankyrin repeat and SAM domain-containing protein 6</fullName>
    </submittedName>
</protein>